<dbReference type="InParanoid" id="H0EKJ3"/>
<feature type="compositionally biased region" description="Basic and acidic residues" evidence="1">
    <location>
        <begin position="231"/>
        <end position="242"/>
    </location>
</feature>
<evidence type="ECO:0000313" key="3">
    <source>
        <dbReference type="Proteomes" id="UP000005446"/>
    </source>
</evidence>
<evidence type="ECO:0000256" key="1">
    <source>
        <dbReference type="SAM" id="MobiDB-lite"/>
    </source>
</evidence>
<keyword evidence="3" id="KW-1185">Reference proteome</keyword>
<name>H0EKJ3_GLAL7</name>
<organism evidence="2 3">
    <name type="scientific">Glarea lozoyensis (strain ATCC 74030 / MF5533)</name>
    <dbReference type="NCBI Taxonomy" id="1104152"/>
    <lineage>
        <taxon>Eukaryota</taxon>
        <taxon>Fungi</taxon>
        <taxon>Dikarya</taxon>
        <taxon>Ascomycota</taxon>
        <taxon>Pezizomycotina</taxon>
        <taxon>Leotiomycetes</taxon>
        <taxon>Helotiales</taxon>
        <taxon>Helotiaceae</taxon>
        <taxon>Glarea</taxon>
    </lineage>
</organism>
<accession>H0EKJ3</accession>
<reference evidence="2 3" key="1">
    <citation type="journal article" date="2012" name="Eukaryot. Cell">
        <title>Genome sequence of the fungus Glarea lozoyensis: the first genome sequence of a species from the Helotiaceae family.</title>
        <authorList>
            <person name="Youssar L."/>
            <person name="Gruening B.A."/>
            <person name="Erxleben A."/>
            <person name="Guenther S."/>
            <person name="Huettel W."/>
        </authorList>
    </citation>
    <scope>NUCLEOTIDE SEQUENCE [LARGE SCALE GENOMIC DNA]</scope>
    <source>
        <strain evidence="3">ATCC 74030 / MF5533</strain>
    </source>
</reference>
<dbReference type="AlphaFoldDB" id="H0EKJ3"/>
<dbReference type="EMBL" id="AGUE01000069">
    <property type="protein sequence ID" value="EHL00973.1"/>
    <property type="molecule type" value="Genomic_DNA"/>
</dbReference>
<dbReference type="Proteomes" id="UP000005446">
    <property type="component" value="Unassembled WGS sequence"/>
</dbReference>
<dbReference type="OrthoDB" id="10331614at2759"/>
<comment type="caution">
    <text evidence="2">The sequence shown here is derived from an EMBL/GenBank/DDBJ whole genome shotgun (WGS) entry which is preliminary data.</text>
</comment>
<protein>
    <submittedName>
        <fullName evidence="2">Uncharacterized protein</fullName>
    </submittedName>
</protein>
<dbReference type="HOGENOM" id="CLU_1057870_0_0_1"/>
<gene>
    <name evidence="2" type="ORF">M7I_3091</name>
</gene>
<feature type="region of interest" description="Disordered" evidence="1">
    <location>
        <begin position="231"/>
        <end position="250"/>
    </location>
</feature>
<sequence>MAIVSKAKKCVNNVSHKVRASISSESSRSVKLDIETDPDTRAKLRKGHTDIVAVSQRCKDDNRVTSVQCDREVIAADTFARDDRERWLRSMSKEGRKLWTEAMWEHDAKYARLDGPHSKESAEAPSVQEFRLVVTPPPEEVDSAEREIKSLTRETFHKGAEQAMAVAAFEARIKAGVARFVNRYGPGVGDLAVVESALREKYAADDAERVPLRNIDYSLVKWSTSAKWRARENSPRAVKHDGNSPISQDITSEFQDLVSDRIE</sequence>
<proteinExistence type="predicted"/>
<evidence type="ECO:0000313" key="2">
    <source>
        <dbReference type="EMBL" id="EHL00973.1"/>
    </source>
</evidence>